<evidence type="ECO:0000256" key="2">
    <source>
        <dbReference type="SAM" id="MobiDB-lite"/>
    </source>
</evidence>
<organism evidence="4 5">
    <name type="scientific">Agaricicola taiwanensis</name>
    <dbReference type="NCBI Taxonomy" id="591372"/>
    <lineage>
        <taxon>Bacteria</taxon>
        <taxon>Pseudomonadati</taxon>
        <taxon>Pseudomonadota</taxon>
        <taxon>Alphaproteobacteria</taxon>
        <taxon>Rhodobacterales</taxon>
        <taxon>Paracoccaceae</taxon>
        <taxon>Agaricicola</taxon>
    </lineage>
</organism>
<dbReference type="GO" id="GO:0008977">
    <property type="term" value="F:prephenate dehydrogenase (NAD+) activity"/>
    <property type="evidence" value="ECO:0007669"/>
    <property type="project" value="InterPro"/>
</dbReference>
<dbReference type="PANTHER" id="PTHR21363">
    <property type="entry name" value="PREPHENATE DEHYDROGENASE"/>
    <property type="match status" value="1"/>
</dbReference>
<dbReference type="Pfam" id="PF02153">
    <property type="entry name" value="PDH_N"/>
    <property type="match status" value="1"/>
</dbReference>
<dbReference type="GO" id="GO:0006571">
    <property type="term" value="P:tyrosine biosynthetic process"/>
    <property type="evidence" value="ECO:0007669"/>
    <property type="project" value="InterPro"/>
</dbReference>
<name>A0A8J3E0G5_9RHOB</name>
<dbReference type="GO" id="GO:0004665">
    <property type="term" value="F:prephenate dehydrogenase (NADP+) activity"/>
    <property type="evidence" value="ECO:0007669"/>
    <property type="project" value="InterPro"/>
</dbReference>
<comment type="caution">
    <text evidence="4">The sequence shown here is derived from an EMBL/GenBank/DDBJ whole genome shotgun (WGS) entry which is preliminary data.</text>
</comment>
<dbReference type="SUPFAM" id="SSF51735">
    <property type="entry name" value="NAD(P)-binding Rossmann-fold domains"/>
    <property type="match status" value="1"/>
</dbReference>
<evidence type="ECO:0000256" key="1">
    <source>
        <dbReference type="ARBA" id="ARBA00023002"/>
    </source>
</evidence>
<dbReference type="RefSeq" id="WP_229729556.1">
    <property type="nucleotide sequence ID" value="NZ_BMCP01000007.1"/>
</dbReference>
<dbReference type="Gene3D" id="3.40.50.720">
    <property type="entry name" value="NAD(P)-binding Rossmann-like Domain"/>
    <property type="match status" value="1"/>
</dbReference>
<evidence type="ECO:0000313" key="5">
    <source>
        <dbReference type="Proteomes" id="UP000602745"/>
    </source>
</evidence>
<dbReference type="InterPro" id="IPR036291">
    <property type="entry name" value="NAD(P)-bd_dom_sf"/>
</dbReference>
<dbReference type="InterPro" id="IPR050812">
    <property type="entry name" value="Preph/Arog_dehydrog"/>
</dbReference>
<evidence type="ECO:0000313" key="4">
    <source>
        <dbReference type="EMBL" id="GGE53774.1"/>
    </source>
</evidence>
<dbReference type="InterPro" id="IPR046826">
    <property type="entry name" value="PDH_N"/>
</dbReference>
<dbReference type="Proteomes" id="UP000602745">
    <property type="component" value="Unassembled WGS sequence"/>
</dbReference>
<feature type="domain" description="Prephenate/arogenate dehydrogenase" evidence="3">
    <location>
        <begin position="11"/>
        <end position="280"/>
    </location>
</feature>
<dbReference type="SUPFAM" id="SSF48179">
    <property type="entry name" value="6-phosphogluconate dehydrogenase C-terminal domain-like"/>
    <property type="match status" value="1"/>
</dbReference>
<dbReference type="PANTHER" id="PTHR21363:SF0">
    <property type="entry name" value="PREPHENATE DEHYDROGENASE [NADP(+)]"/>
    <property type="match status" value="1"/>
</dbReference>
<keyword evidence="1" id="KW-0560">Oxidoreductase</keyword>
<gene>
    <name evidence="4" type="ORF">GCM10007276_33560</name>
</gene>
<dbReference type="EMBL" id="BMCP01000007">
    <property type="protein sequence ID" value="GGE53774.1"/>
    <property type="molecule type" value="Genomic_DNA"/>
</dbReference>
<dbReference type="AlphaFoldDB" id="A0A8J3E0G5"/>
<sequence>MQSLLPFPLPRSVGIIGFGAFGRLMARHLAPHVPVLAHDPAPVFSDTAIPGVIRASLEEAAGCPVVVLACPVDRLAEAVAAIAPHLVPGALVLDVASVKLMPAEIMHAGLPLHVDVIATHPLFGPESAREGIRGLRIALCPLRGGRRLGLVRAFLSDVLGLDVIPTSADEHDRQMAAVQGLTHMIARLLMRLEPLPSRMTTRSFDLMMQAVGMVRHDAPEVFDAIERMNPHAAGVRRQFFGLSAELERELARPVLQVIEGGEGKPREPIPGLRNPPACSGSIA</sequence>
<dbReference type="InterPro" id="IPR003099">
    <property type="entry name" value="Prephen_DH"/>
</dbReference>
<protein>
    <submittedName>
        <fullName evidence="4">Prephenate dehydrogenase</fullName>
    </submittedName>
</protein>
<reference evidence="4" key="1">
    <citation type="journal article" date="2014" name="Int. J. Syst. Evol. Microbiol.">
        <title>Complete genome sequence of Corynebacterium casei LMG S-19264T (=DSM 44701T), isolated from a smear-ripened cheese.</title>
        <authorList>
            <consortium name="US DOE Joint Genome Institute (JGI-PGF)"/>
            <person name="Walter F."/>
            <person name="Albersmeier A."/>
            <person name="Kalinowski J."/>
            <person name="Ruckert C."/>
        </authorList>
    </citation>
    <scope>NUCLEOTIDE SEQUENCE</scope>
    <source>
        <strain evidence="4">CCM 7684</strain>
    </source>
</reference>
<dbReference type="InterPro" id="IPR008927">
    <property type="entry name" value="6-PGluconate_DH-like_C_sf"/>
</dbReference>
<evidence type="ECO:0000259" key="3">
    <source>
        <dbReference type="PROSITE" id="PS51176"/>
    </source>
</evidence>
<dbReference type="PROSITE" id="PS51176">
    <property type="entry name" value="PDH_ADH"/>
    <property type="match status" value="1"/>
</dbReference>
<accession>A0A8J3E0G5</accession>
<keyword evidence="5" id="KW-1185">Reference proteome</keyword>
<feature type="region of interest" description="Disordered" evidence="2">
    <location>
        <begin position="261"/>
        <end position="283"/>
    </location>
</feature>
<dbReference type="GO" id="GO:0070403">
    <property type="term" value="F:NAD+ binding"/>
    <property type="evidence" value="ECO:0007669"/>
    <property type="project" value="InterPro"/>
</dbReference>
<proteinExistence type="predicted"/>
<reference evidence="4" key="2">
    <citation type="submission" date="2020-09" db="EMBL/GenBank/DDBJ databases">
        <authorList>
            <person name="Sun Q."/>
            <person name="Sedlacek I."/>
        </authorList>
    </citation>
    <scope>NUCLEOTIDE SEQUENCE</scope>
    <source>
        <strain evidence="4">CCM 7684</strain>
    </source>
</reference>